<dbReference type="InterPro" id="IPR013780">
    <property type="entry name" value="Glyco_hydro_b"/>
</dbReference>
<dbReference type="GO" id="GO:0016139">
    <property type="term" value="P:glycoside catabolic process"/>
    <property type="evidence" value="ECO:0007669"/>
    <property type="project" value="TreeGrafter"/>
</dbReference>
<dbReference type="Proteomes" id="UP000540989">
    <property type="component" value="Unassembled WGS sequence"/>
</dbReference>
<dbReference type="PANTHER" id="PTHR10030:SF37">
    <property type="entry name" value="ALPHA-L-FUCOSIDASE-RELATED"/>
    <property type="match status" value="1"/>
</dbReference>
<dbReference type="GO" id="GO:0004560">
    <property type="term" value="F:alpha-L-fucosidase activity"/>
    <property type="evidence" value="ECO:0007669"/>
    <property type="project" value="UniProtKB-EC"/>
</dbReference>
<dbReference type="Pfam" id="PF16757">
    <property type="entry name" value="Fucosidase_C"/>
    <property type="match status" value="1"/>
</dbReference>
<dbReference type="GO" id="GO:0005764">
    <property type="term" value="C:lysosome"/>
    <property type="evidence" value="ECO:0007669"/>
    <property type="project" value="TreeGrafter"/>
</dbReference>
<reference evidence="10 11" key="1">
    <citation type="submission" date="2020-08" db="EMBL/GenBank/DDBJ databases">
        <title>Genomic Encyclopedia of Type Strains, Phase IV (KMG-V): Genome sequencing to study the core and pangenomes of soil and plant-associated prokaryotes.</title>
        <authorList>
            <person name="Whitman W."/>
        </authorList>
    </citation>
    <scope>NUCLEOTIDE SEQUENCE [LARGE SCALE GENOMIC DNA]</scope>
    <source>
        <strain evidence="10 11">M8UP14</strain>
    </source>
</reference>
<dbReference type="PIRSF" id="PIRSF001092">
    <property type="entry name" value="Alpha-L-fucosidase"/>
    <property type="match status" value="1"/>
</dbReference>
<dbReference type="InterPro" id="IPR031919">
    <property type="entry name" value="Fucosidase_C"/>
</dbReference>
<keyword evidence="11" id="KW-1185">Reference proteome</keyword>
<feature type="domain" description="Glycoside hydrolase family 29 N-terminal" evidence="8">
    <location>
        <begin position="63"/>
        <end position="430"/>
    </location>
</feature>
<evidence type="ECO:0000256" key="7">
    <source>
        <dbReference type="SAM" id="SignalP"/>
    </source>
</evidence>
<dbReference type="InterPro" id="IPR057739">
    <property type="entry name" value="Glyco_hydro_29_N"/>
</dbReference>
<dbReference type="SUPFAM" id="SSF51445">
    <property type="entry name" value="(Trans)glycosidases"/>
    <property type="match status" value="1"/>
</dbReference>
<feature type="signal peptide" evidence="7">
    <location>
        <begin position="1"/>
        <end position="18"/>
    </location>
</feature>
<evidence type="ECO:0000256" key="6">
    <source>
        <dbReference type="ARBA" id="ARBA00023295"/>
    </source>
</evidence>
<sequence length="551" mass="61636">MMKLTRNLSLLLLLIATAAPCSTELQAQATATTASERPEALAEDWIKASSKYDGERNRLLADVEREGHEGKFRPDWNSLSGFEVPEWYKDAKFGIFIHWGVYSVPAFGSEWYPREMYRKGSEINQHHVATYGPLTEFGYKDFIPKFTAAKYDPQAWAELFKNSGAKYVVPVFEHHDGFTMYASGLSDWTAAKMGPKRDLVGDLAKAVRAEGLHLGASSHRVEHDWFLDGGREQPSDVNDPKYAMFYGPAQVAKKNVTEPGGAELDDDWTYVNPKYAEDWLARSAEIVEKYHPDIMYYDWWIGQASVRPYLAKFAAFYYNESAKHGQQGLINFKFKAMEEHSGVLDIERGQLADIRPTYWQTDTSVSNKSWGYIENDTFKTSGFIVHQLVDIVSKNGNLLMNIGPRSDGTIPNEVQQTLLGVGAWLKVNGDAIYGTRAWTTYGEGPTKVQPGSFHDTDTVNYTAEDFRFTTKGSDLFAIELAWPSGNEAVVKTLSAAGRPEMRKIEAVHLLGSDAALPFKQETDGLHIQLPSKPTEAPACAFRISFGGATRP</sequence>
<dbReference type="InterPro" id="IPR000933">
    <property type="entry name" value="Glyco_hydro_29"/>
</dbReference>
<feature type="chain" id="PRO_5031489098" description="alpha-L-fucosidase" evidence="7">
    <location>
        <begin position="19"/>
        <end position="551"/>
    </location>
</feature>
<feature type="domain" description="Alpha-L-fucosidase C-terminal" evidence="9">
    <location>
        <begin position="463"/>
        <end position="537"/>
    </location>
</feature>
<organism evidence="10 11">
    <name type="scientific">Granulicella aggregans</name>
    <dbReference type="NCBI Taxonomy" id="474949"/>
    <lineage>
        <taxon>Bacteria</taxon>
        <taxon>Pseudomonadati</taxon>
        <taxon>Acidobacteriota</taxon>
        <taxon>Terriglobia</taxon>
        <taxon>Terriglobales</taxon>
        <taxon>Acidobacteriaceae</taxon>
        <taxon>Granulicella</taxon>
    </lineage>
</organism>
<protein>
    <recommendedName>
        <fullName evidence="3">alpha-L-fucosidase</fullName>
        <ecNumber evidence="3">3.2.1.51</ecNumber>
    </recommendedName>
</protein>
<dbReference type="AlphaFoldDB" id="A0A7W7ZC58"/>
<evidence type="ECO:0000256" key="4">
    <source>
        <dbReference type="ARBA" id="ARBA00022729"/>
    </source>
</evidence>
<dbReference type="InterPro" id="IPR017853">
    <property type="entry name" value="GH"/>
</dbReference>
<dbReference type="PANTHER" id="PTHR10030">
    <property type="entry name" value="ALPHA-L-FUCOSIDASE"/>
    <property type="match status" value="1"/>
</dbReference>
<evidence type="ECO:0000259" key="9">
    <source>
        <dbReference type="Pfam" id="PF16757"/>
    </source>
</evidence>
<evidence type="ECO:0000256" key="3">
    <source>
        <dbReference type="ARBA" id="ARBA00012662"/>
    </source>
</evidence>
<evidence type="ECO:0000256" key="2">
    <source>
        <dbReference type="ARBA" id="ARBA00007951"/>
    </source>
</evidence>
<name>A0A7W7ZC58_9BACT</name>
<dbReference type="InterPro" id="IPR016286">
    <property type="entry name" value="FUC_metazoa-typ"/>
</dbReference>
<dbReference type="Gene3D" id="2.60.40.1180">
    <property type="entry name" value="Golgi alpha-mannosidase II"/>
    <property type="match status" value="1"/>
</dbReference>
<dbReference type="SMART" id="SM00812">
    <property type="entry name" value="Alpha_L_fucos"/>
    <property type="match status" value="1"/>
</dbReference>
<evidence type="ECO:0000313" key="11">
    <source>
        <dbReference type="Proteomes" id="UP000540989"/>
    </source>
</evidence>
<dbReference type="FunFam" id="3.20.20.80:FF:000158">
    <property type="entry name" value="Exported alpha-L-fucosidase"/>
    <property type="match status" value="1"/>
</dbReference>
<comment type="similarity">
    <text evidence="2">Belongs to the glycosyl hydrolase 29 family.</text>
</comment>
<keyword evidence="4 7" id="KW-0732">Signal</keyword>
<gene>
    <name evidence="10" type="ORF">HDF16_001813</name>
</gene>
<keyword evidence="6 10" id="KW-0326">Glycosidase</keyword>
<dbReference type="RefSeq" id="WP_246408907.1">
    <property type="nucleotide sequence ID" value="NZ_JACHIP010000002.1"/>
</dbReference>
<accession>A0A7W7ZC58</accession>
<dbReference type="Gene3D" id="3.20.20.80">
    <property type="entry name" value="Glycosidases"/>
    <property type="match status" value="1"/>
</dbReference>
<comment type="caution">
    <text evidence="10">The sequence shown here is derived from an EMBL/GenBank/DDBJ whole genome shotgun (WGS) entry which is preliminary data.</text>
</comment>
<comment type="function">
    <text evidence="1">Alpha-L-fucosidase is responsible for hydrolyzing the alpha-1,6-linked fucose joined to the reducing-end N-acetylglucosamine of the carbohydrate moieties of glycoproteins.</text>
</comment>
<evidence type="ECO:0000256" key="1">
    <source>
        <dbReference type="ARBA" id="ARBA00004071"/>
    </source>
</evidence>
<keyword evidence="5 10" id="KW-0378">Hydrolase</keyword>
<evidence type="ECO:0000259" key="8">
    <source>
        <dbReference type="Pfam" id="PF01120"/>
    </source>
</evidence>
<dbReference type="Pfam" id="PF01120">
    <property type="entry name" value="Alpha_L_fucos"/>
    <property type="match status" value="1"/>
</dbReference>
<proteinExistence type="inferred from homology"/>
<dbReference type="EMBL" id="JACHIP010000002">
    <property type="protein sequence ID" value="MBB5057128.1"/>
    <property type="molecule type" value="Genomic_DNA"/>
</dbReference>
<evidence type="ECO:0000256" key="5">
    <source>
        <dbReference type="ARBA" id="ARBA00022801"/>
    </source>
</evidence>
<evidence type="ECO:0000313" key="10">
    <source>
        <dbReference type="EMBL" id="MBB5057128.1"/>
    </source>
</evidence>
<dbReference type="EC" id="3.2.1.51" evidence="3"/>
<dbReference type="GO" id="GO:0006004">
    <property type="term" value="P:fucose metabolic process"/>
    <property type="evidence" value="ECO:0007669"/>
    <property type="project" value="InterPro"/>
</dbReference>